<dbReference type="GO" id="GO:0032357">
    <property type="term" value="F:oxidized purine DNA binding"/>
    <property type="evidence" value="ECO:0007669"/>
    <property type="project" value="TreeGrafter"/>
</dbReference>
<evidence type="ECO:0000256" key="15">
    <source>
        <dbReference type="ARBA" id="ARBA00058024"/>
    </source>
</evidence>
<evidence type="ECO:0000256" key="14">
    <source>
        <dbReference type="ARBA" id="ARBA00023295"/>
    </source>
</evidence>
<dbReference type="EMBL" id="CP039352">
    <property type="protein sequence ID" value="QCE02620.1"/>
    <property type="molecule type" value="Genomic_DNA"/>
</dbReference>
<dbReference type="SUPFAM" id="SSF48150">
    <property type="entry name" value="DNA-glycosylase"/>
    <property type="match status" value="1"/>
</dbReference>
<comment type="function">
    <text evidence="15">Involved in oxidative DNA damage repair. Initiates repair of A*oxoG to C*G by removing the inappropriately paired adenine base from the DNA backbone. Possesses both adenine and 2-OH-A DNA glycosylase activities.</text>
</comment>
<comment type="function">
    <text evidence="16">Adenine glycosylase active on G-A mispairs.</text>
</comment>
<evidence type="ECO:0000256" key="6">
    <source>
        <dbReference type="ARBA" id="ARBA00022485"/>
    </source>
</evidence>
<dbReference type="GO" id="GO:0006298">
    <property type="term" value="P:mismatch repair"/>
    <property type="evidence" value="ECO:0007669"/>
    <property type="project" value="TreeGrafter"/>
</dbReference>
<organism evidence="19 20">
    <name type="scientific">Vigna unguiculata</name>
    <name type="common">Cowpea</name>
    <dbReference type="NCBI Taxonomy" id="3917"/>
    <lineage>
        <taxon>Eukaryota</taxon>
        <taxon>Viridiplantae</taxon>
        <taxon>Streptophyta</taxon>
        <taxon>Embryophyta</taxon>
        <taxon>Tracheophyta</taxon>
        <taxon>Spermatophyta</taxon>
        <taxon>Magnoliopsida</taxon>
        <taxon>eudicotyledons</taxon>
        <taxon>Gunneridae</taxon>
        <taxon>Pentapetalae</taxon>
        <taxon>rosids</taxon>
        <taxon>fabids</taxon>
        <taxon>Fabales</taxon>
        <taxon>Fabaceae</taxon>
        <taxon>Papilionoideae</taxon>
        <taxon>50 kb inversion clade</taxon>
        <taxon>NPAAA clade</taxon>
        <taxon>indigoferoid/millettioid clade</taxon>
        <taxon>Phaseoleae</taxon>
        <taxon>Vigna</taxon>
    </lineage>
</organism>
<keyword evidence="14 16" id="KW-0326">Glycosidase</keyword>
<dbReference type="GO" id="GO:0000701">
    <property type="term" value="F:purine-specific mismatch base pair DNA N-glycosylase activity"/>
    <property type="evidence" value="ECO:0007669"/>
    <property type="project" value="UniProtKB-EC"/>
</dbReference>
<keyword evidence="6" id="KW-0004">4Fe-4S</keyword>
<dbReference type="InterPro" id="IPR011257">
    <property type="entry name" value="DNA_glycosylase"/>
</dbReference>
<evidence type="ECO:0000256" key="13">
    <source>
        <dbReference type="ARBA" id="ARBA00023242"/>
    </source>
</evidence>
<keyword evidence="10 16" id="KW-0408">Iron</keyword>
<evidence type="ECO:0000256" key="4">
    <source>
        <dbReference type="ARBA" id="ARBA00012045"/>
    </source>
</evidence>
<dbReference type="CDD" id="cd00056">
    <property type="entry name" value="ENDO3c"/>
    <property type="match status" value="1"/>
</dbReference>
<comment type="cofactor">
    <cofactor evidence="16">
        <name>[4Fe-4S] cluster</name>
        <dbReference type="ChEBI" id="CHEBI:49883"/>
    </cofactor>
    <text evidence="16">Binds 1 [4Fe-4S] cluster.</text>
</comment>
<proteinExistence type="inferred from homology"/>
<keyword evidence="9" id="KW-0378">Hydrolase</keyword>
<dbReference type="FunFam" id="1.10.340.30:FF:000011">
    <property type="entry name" value="Adenine DNA glycosylase"/>
    <property type="match status" value="1"/>
</dbReference>
<dbReference type="GO" id="GO:0006284">
    <property type="term" value="P:base-excision repair"/>
    <property type="evidence" value="ECO:0007669"/>
    <property type="project" value="UniProtKB-UniRule"/>
</dbReference>
<evidence type="ECO:0000256" key="8">
    <source>
        <dbReference type="ARBA" id="ARBA00022763"/>
    </source>
</evidence>
<dbReference type="InterPro" id="IPR044298">
    <property type="entry name" value="MIG/MutY"/>
</dbReference>
<comment type="catalytic activity">
    <reaction evidence="1 16">
        <text>Hydrolyzes free adenine bases from 7,8-dihydro-8-oxoguanine:adenine mismatched double-stranded DNA, leaving an apurinic site.</text>
        <dbReference type="EC" id="3.2.2.31"/>
    </reaction>
</comment>
<feature type="region of interest" description="Disordered" evidence="17">
    <location>
        <begin position="465"/>
        <end position="498"/>
    </location>
</feature>
<protein>
    <recommendedName>
        <fullName evidence="5 16">Adenine DNA glycosylase</fullName>
        <ecNumber evidence="4 16">3.2.2.31</ecNumber>
    </recommendedName>
</protein>
<dbReference type="GO" id="GO:0046872">
    <property type="term" value="F:metal ion binding"/>
    <property type="evidence" value="ECO:0007669"/>
    <property type="project" value="UniProtKB-UniRule"/>
</dbReference>
<dbReference type="Pfam" id="PF11210">
    <property type="entry name" value="DUF2996"/>
    <property type="match status" value="1"/>
</dbReference>
<evidence type="ECO:0000313" key="20">
    <source>
        <dbReference type="Proteomes" id="UP000501690"/>
    </source>
</evidence>
<dbReference type="SMART" id="SM00478">
    <property type="entry name" value="ENDO3c"/>
    <property type="match status" value="1"/>
</dbReference>
<dbReference type="GO" id="GO:0034039">
    <property type="term" value="F:8-oxo-7,8-dihydroguanine DNA N-glycosylase activity"/>
    <property type="evidence" value="ECO:0007669"/>
    <property type="project" value="TreeGrafter"/>
</dbReference>
<reference evidence="19 20" key="1">
    <citation type="submission" date="2019-04" db="EMBL/GenBank/DDBJ databases">
        <title>An improved genome assembly and genetic linkage map for asparagus bean, Vigna unguiculata ssp. sesquipedialis.</title>
        <authorList>
            <person name="Xia Q."/>
            <person name="Zhang R."/>
            <person name="Dong Y."/>
        </authorList>
    </citation>
    <scope>NUCLEOTIDE SEQUENCE [LARGE SCALE GENOMIC DNA]</scope>
    <source>
        <tissue evidence="19">Leaf</tissue>
    </source>
</reference>
<evidence type="ECO:0000259" key="18">
    <source>
        <dbReference type="SMART" id="SM00478"/>
    </source>
</evidence>
<dbReference type="InterPro" id="IPR003651">
    <property type="entry name" value="Endonuclease3_FeS-loop_motif"/>
</dbReference>
<dbReference type="PANTHER" id="PTHR42944">
    <property type="entry name" value="ADENINE DNA GLYCOSYLASE"/>
    <property type="match status" value="1"/>
</dbReference>
<dbReference type="GO" id="GO:0035485">
    <property type="term" value="F:adenine/guanine mispair binding"/>
    <property type="evidence" value="ECO:0007669"/>
    <property type="project" value="TreeGrafter"/>
</dbReference>
<gene>
    <name evidence="19" type="ORF">DEO72_LG8g635</name>
</gene>
<evidence type="ECO:0000256" key="1">
    <source>
        <dbReference type="ARBA" id="ARBA00000843"/>
    </source>
</evidence>
<evidence type="ECO:0000313" key="19">
    <source>
        <dbReference type="EMBL" id="QCE02620.1"/>
    </source>
</evidence>
<keyword evidence="20" id="KW-1185">Reference proteome</keyword>
<dbReference type="Pfam" id="PF00730">
    <property type="entry name" value="HhH-GPD"/>
    <property type="match status" value="1"/>
</dbReference>
<dbReference type="Proteomes" id="UP000501690">
    <property type="component" value="Linkage Group LG8"/>
</dbReference>
<evidence type="ECO:0000256" key="2">
    <source>
        <dbReference type="ARBA" id="ARBA00004123"/>
    </source>
</evidence>
<evidence type="ECO:0000256" key="3">
    <source>
        <dbReference type="ARBA" id="ARBA00008343"/>
    </source>
</evidence>
<dbReference type="AlphaFoldDB" id="A0A4D6MM14"/>
<evidence type="ECO:0000256" key="7">
    <source>
        <dbReference type="ARBA" id="ARBA00022723"/>
    </source>
</evidence>
<dbReference type="CDD" id="cd03431">
    <property type="entry name" value="NUDIX_DNA_Glycosylase_C-MutY"/>
    <property type="match status" value="1"/>
</dbReference>
<keyword evidence="12" id="KW-0234">DNA repair</keyword>
<dbReference type="GO" id="GO:0051539">
    <property type="term" value="F:4 iron, 4 sulfur cluster binding"/>
    <property type="evidence" value="ECO:0007669"/>
    <property type="project" value="UniProtKB-UniRule"/>
</dbReference>
<dbReference type="FunFam" id="1.10.1670.10:FF:000002">
    <property type="entry name" value="Adenine DNA glycosylase"/>
    <property type="match status" value="1"/>
</dbReference>
<evidence type="ECO:0000256" key="12">
    <source>
        <dbReference type="ARBA" id="ARBA00023204"/>
    </source>
</evidence>
<dbReference type="SUPFAM" id="SSF55811">
    <property type="entry name" value="Nudix"/>
    <property type="match status" value="1"/>
</dbReference>
<dbReference type="InterPro" id="IPR029119">
    <property type="entry name" value="MutY_C"/>
</dbReference>
<dbReference type="SMART" id="SM00525">
    <property type="entry name" value="FES"/>
    <property type="match status" value="1"/>
</dbReference>
<feature type="compositionally biased region" description="Basic and acidic residues" evidence="17">
    <location>
        <begin position="477"/>
        <end position="494"/>
    </location>
</feature>
<keyword evidence="7" id="KW-0479">Metal-binding</keyword>
<keyword evidence="8 16" id="KW-0227">DNA damage</keyword>
<evidence type="ECO:0000256" key="5">
    <source>
        <dbReference type="ARBA" id="ARBA00022023"/>
    </source>
</evidence>
<sequence length="610" mass="68185">MSEKKKKNMRGRSTVAASKKLQPFVEMEDIEDAISFSKDETHKLRVSLLNWYDLNRRDLPWRSHQREDEEKQEEEEEVERRAYGVWVSEVMLQQTRVQTVIAYYNRWMQKWPTIYHLAQASLEEVNEMWAGLGYYRRARFLLEGAKKVVAEGGKIPKVASMLRKIPGIGDYTSGAIASIAFKEVVPVVDGNVVRVIARLRAISANPKDSATIKRFWKLAAQLVDPVRPGDFNQALMELGATVCTPLNPSCSSCPASEFCQALSNTKHDSAVAVTDYPVKGLKIKQRCDFSAVCVVELLGAESLLDKNKSISKFILVKRPEEGLLAGLWEFPSVLLDGETVPSTRREAMNRFLKANFKIDVRNTCNIVLREDIGEFVHIFSHIRLKLYVELLVLQSKGEDDLFKSSDNKPTWKCVCSNELSGMGLTTSVRKNVAIPTSSSSSSPILPLIASKHKTVSRSRITCSAVQESSPSTAATAETKEEVKEAPKAAPEKKAPAKAPVKPLPQMMEEDVIPSLKAIFEAQEDLSNIELVFKDNRLEGSLLKKGNPYSFWAFFPTGLIGPKGFSLSSYNGGASTVEPFLVDEKKVTAKHIIFWVEKRLAAQGILPIWKD</sequence>
<dbReference type="InterPro" id="IPR023170">
    <property type="entry name" value="HhH_base_excis_C"/>
</dbReference>
<keyword evidence="13" id="KW-0539">Nucleus</keyword>
<dbReference type="EC" id="3.2.2.31" evidence="4 16"/>
<dbReference type="InterPro" id="IPR003265">
    <property type="entry name" value="HhH-GPD_domain"/>
</dbReference>
<dbReference type="InterPro" id="IPR015797">
    <property type="entry name" value="NUDIX_hydrolase-like_dom_sf"/>
</dbReference>
<dbReference type="Pfam" id="PF14815">
    <property type="entry name" value="NUDIX_4"/>
    <property type="match status" value="1"/>
</dbReference>
<comment type="similarity">
    <text evidence="3 16">Belongs to the Nth/MutY family.</text>
</comment>
<keyword evidence="11" id="KW-0411">Iron-sulfur</keyword>
<dbReference type="FunFam" id="3.90.79.10:FF:000026">
    <property type="entry name" value="Adenine DNA glycosylase"/>
    <property type="match status" value="1"/>
</dbReference>
<feature type="domain" description="HhH-GPD" evidence="18">
    <location>
        <begin position="91"/>
        <end position="241"/>
    </location>
</feature>
<evidence type="ECO:0000256" key="10">
    <source>
        <dbReference type="ARBA" id="ARBA00023004"/>
    </source>
</evidence>
<evidence type="ECO:0000256" key="17">
    <source>
        <dbReference type="SAM" id="MobiDB-lite"/>
    </source>
</evidence>
<dbReference type="InterPro" id="IPR021374">
    <property type="entry name" value="DUF2996"/>
</dbReference>
<dbReference type="Gene3D" id="1.10.1670.10">
    <property type="entry name" value="Helix-hairpin-Helix base-excision DNA repair enzymes (C-terminal)"/>
    <property type="match status" value="1"/>
</dbReference>
<name>A0A4D6MM14_VIGUN</name>
<accession>A0A4D6MM14</accession>
<dbReference type="PANTHER" id="PTHR42944:SF1">
    <property type="entry name" value="ADENINE DNA GLYCOSYLASE"/>
    <property type="match status" value="1"/>
</dbReference>
<dbReference type="Gene3D" id="1.10.340.30">
    <property type="entry name" value="Hypothetical protein, domain 2"/>
    <property type="match status" value="1"/>
</dbReference>
<dbReference type="GO" id="GO:0005634">
    <property type="term" value="C:nucleus"/>
    <property type="evidence" value="ECO:0007669"/>
    <property type="project" value="UniProtKB-SubCell"/>
</dbReference>
<feature type="compositionally biased region" description="Low complexity" evidence="17">
    <location>
        <begin position="467"/>
        <end position="476"/>
    </location>
</feature>
<evidence type="ECO:0000256" key="9">
    <source>
        <dbReference type="ARBA" id="ARBA00022801"/>
    </source>
</evidence>
<evidence type="ECO:0000256" key="16">
    <source>
        <dbReference type="RuleBase" id="RU365096"/>
    </source>
</evidence>
<dbReference type="Gene3D" id="3.90.79.10">
    <property type="entry name" value="Nucleoside Triphosphate Pyrophosphohydrolase"/>
    <property type="match status" value="1"/>
</dbReference>
<evidence type="ECO:0000256" key="11">
    <source>
        <dbReference type="ARBA" id="ARBA00023014"/>
    </source>
</evidence>
<comment type="subcellular location">
    <subcellularLocation>
        <location evidence="2">Nucleus</location>
    </subcellularLocation>
</comment>